<evidence type="ECO:0000313" key="2">
    <source>
        <dbReference type="Proteomes" id="UP000034954"/>
    </source>
</evidence>
<gene>
    <name evidence="1" type="ORF">BROFUL_00532</name>
</gene>
<organism evidence="1 2">
    <name type="scientific">Candidatus Brocadia fulgida</name>
    <dbReference type="NCBI Taxonomy" id="380242"/>
    <lineage>
        <taxon>Bacteria</taxon>
        <taxon>Pseudomonadati</taxon>
        <taxon>Planctomycetota</taxon>
        <taxon>Candidatus Brocadiia</taxon>
        <taxon>Candidatus Brocadiales</taxon>
        <taxon>Candidatus Brocadiaceae</taxon>
        <taxon>Candidatus Brocadia</taxon>
    </lineage>
</organism>
<dbReference type="EMBL" id="LAQJ01000074">
    <property type="protein sequence ID" value="KKO20740.1"/>
    <property type="molecule type" value="Genomic_DNA"/>
</dbReference>
<reference evidence="1 2" key="1">
    <citation type="journal article" date="2013" name="BMC Microbiol.">
        <title>Identification of the type II cytochrome c maturation pathway in anammox bacteria by comparative genomics.</title>
        <authorList>
            <person name="Ferousi C."/>
            <person name="Speth D.R."/>
            <person name="Reimann J."/>
            <person name="Op den Camp H.J."/>
            <person name="Allen J.W."/>
            <person name="Keltjens J.T."/>
            <person name="Jetten M.S."/>
        </authorList>
    </citation>
    <scope>NUCLEOTIDE SEQUENCE [LARGE SCALE GENOMIC DNA]</scope>
    <source>
        <strain evidence="1">RU1</strain>
    </source>
</reference>
<protein>
    <submittedName>
        <fullName evidence="1">Uncharacterized protein</fullName>
    </submittedName>
</protein>
<proteinExistence type="predicted"/>
<comment type="caution">
    <text evidence="1">The sequence shown here is derived from an EMBL/GenBank/DDBJ whole genome shotgun (WGS) entry which is preliminary data.</text>
</comment>
<keyword evidence="2" id="KW-1185">Reference proteome</keyword>
<name>A0A0M2UYQ5_9BACT</name>
<accession>A0A0M2UYQ5</accession>
<sequence>MKKPMILKQGIRNAFRATKKITLPFFLVTVVGFLGCSSREFKNGVVYKEWTRTMSEEGIFPVFPPREDVQVGDIWLLPTHPYETKLIEDIGGLGKTGIWVTNVLYELKLMYGTSTLANDFYKNRFSFPSTTEAIKNAISKDQAHLTDVSIMPVVIGNKDVFNDGDCNRLRQVAFPEFSVTNITQADVNALVPIEYLNVALGFSFNKIGQVSLKIPSAESYAIPAKLLTKTFFETNSIELGKENNFILKPYVYNSTDTVNRFQGIAGINYITLKLAKSQFDEAAKIILGDKKGLIAYRDFLWIAVINEVYYARAIDMNIRKRRFGGGAANVQPITTKMLKELDRLTKIGASKKSKITETSPIKEDTEGRTIAENIEIKEEDDAFALAKKINEYNKNLGNQSVPGGSVNVVSASDTAIGLRRFFDRPIAVGVRGIIFKVNLTKSTEKELYIESIGLN</sequence>
<dbReference type="Proteomes" id="UP000034954">
    <property type="component" value="Unassembled WGS sequence"/>
</dbReference>
<evidence type="ECO:0000313" key="1">
    <source>
        <dbReference type="EMBL" id="KKO20740.1"/>
    </source>
</evidence>
<dbReference type="AlphaFoldDB" id="A0A0M2UYQ5"/>